<dbReference type="PANTHER" id="PTHR10099:SF1">
    <property type="entry name" value="PHOSPHORIBOSYLFORMYLGLYCINAMIDINE SYNTHASE"/>
    <property type="match status" value="1"/>
</dbReference>
<evidence type="ECO:0000256" key="10">
    <source>
        <dbReference type="ARBA" id="ARBA00022962"/>
    </source>
</evidence>
<feature type="region of interest" description="Disordered" evidence="13">
    <location>
        <begin position="1353"/>
        <end position="1372"/>
    </location>
</feature>
<dbReference type="PROSITE" id="PS51273">
    <property type="entry name" value="GATASE_TYPE_1"/>
    <property type="match status" value="1"/>
</dbReference>
<comment type="similarity">
    <text evidence="2">In the N-terminal section; belongs to the FGAMS family.</text>
</comment>
<dbReference type="GO" id="GO:0046872">
    <property type="term" value="F:metal ion binding"/>
    <property type="evidence" value="ECO:0007669"/>
    <property type="project" value="UniProtKB-KW"/>
</dbReference>
<keyword evidence="8" id="KW-0067">ATP-binding</keyword>
<feature type="domain" description="FGAR-AT PurM N-terminal-like" evidence="16">
    <location>
        <begin position="750"/>
        <end position="909"/>
    </location>
</feature>
<evidence type="ECO:0000256" key="3">
    <source>
        <dbReference type="ARBA" id="ARBA00012747"/>
    </source>
</evidence>
<dbReference type="InterPro" id="IPR010918">
    <property type="entry name" value="PurM-like_C_dom"/>
</dbReference>
<dbReference type="Gene3D" id="3.30.1330.10">
    <property type="entry name" value="PurM-like, N-terminal domain"/>
    <property type="match status" value="2"/>
</dbReference>
<dbReference type="UniPathway" id="UPA00074">
    <property type="reaction ID" value="UER00128"/>
</dbReference>
<dbReference type="SUPFAM" id="SSF55326">
    <property type="entry name" value="PurM N-terminal domain-like"/>
    <property type="match status" value="2"/>
</dbReference>
<dbReference type="SUPFAM" id="SSF82697">
    <property type="entry name" value="PurS-like"/>
    <property type="match status" value="1"/>
</dbReference>
<dbReference type="CDD" id="cd02204">
    <property type="entry name" value="PurL_repeat2"/>
    <property type="match status" value="1"/>
</dbReference>
<dbReference type="InterPro" id="IPR010073">
    <property type="entry name" value="PurL_large"/>
</dbReference>
<gene>
    <name evidence="17" type="ORF">NSK_006740</name>
</gene>
<comment type="pathway">
    <text evidence="1">Purine metabolism; IMP biosynthesis via de novo pathway; 5-amino-1-(5-phospho-D-ribosyl)imidazole from N(2)-formyl-N(1)-(5-phospho-D-ribosyl)glycinamide: step 1/2.</text>
</comment>
<feature type="domain" description="PurM-like C-terminal" evidence="14">
    <location>
        <begin position="511"/>
        <end position="667"/>
    </location>
</feature>
<dbReference type="Gene3D" id="3.90.650.10">
    <property type="entry name" value="PurM-like C-terminal domain"/>
    <property type="match status" value="2"/>
</dbReference>
<feature type="region of interest" description="Disordered" evidence="13">
    <location>
        <begin position="100"/>
        <end position="119"/>
    </location>
</feature>
<evidence type="ECO:0000256" key="9">
    <source>
        <dbReference type="ARBA" id="ARBA00022842"/>
    </source>
</evidence>
<dbReference type="Gene3D" id="3.40.50.880">
    <property type="match status" value="1"/>
</dbReference>
<evidence type="ECO:0000259" key="14">
    <source>
        <dbReference type="Pfam" id="PF02769"/>
    </source>
</evidence>
<evidence type="ECO:0000256" key="4">
    <source>
        <dbReference type="ARBA" id="ARBA00022598"/>
    </source>
</evidence>
<evidence type="ECO:0000259" key="16">
    <source>
        <dbReference type="Pfam" id="PF22689"/>
    </source>
</evidence>
<dbReference type="Pfam" id="PF02769">
    <property type="entry name" value="AIRS_C"/>
    <property type="match status" value="2"/>
</dbReference>
<dbReference type="NCBIfam" id="NF003672">
    <property type="entry name" value="PRK05297.1"/>
    <property type="match status" value="1"/>
</dbReference>
<dbReference type="SMART" id="SM01211">
    <property type="entry name" value="GATase_5"/>
    <property type="match status" value="1"/>
</dbReference>
<feature type="domain" description="Phosphoribosylformylglycinamidine synthase linker" evidence="15">
    <location>
        <begin position="241"/>
        <end position="290"/>
    </location>
</feature>
<dbReference type="InterPro" id="IPR055181">
    <property type="entry name" value="FGAR-AT_PurM_N-like"/>
</dbReference>
<keyword evidence="6" id="KW-0547">Nucleotide-binding</keyword>
<keyword evidence="18" id="KW-1185">Reference proteome</keyword>
<organism evidence="17 18">
    <name type="scientific">Nannochloropsis salina CCMP1776</name>
    <dbReference type="NCBI Taxonomy" id="1027361"/>
    <lineage>
        <taxon>Eukaryota</taxon>
        <taxon>Sar</taxon>
        <taxon>Stramenopiles</taxon>
        <taxon>Ochrophyta</taxon>
        <taxon>Eustigmatophyceae</taxon>
        <taxon>Eustigmatales</taxon>
        <taxon>Monodopsidaceae</taxon>
        <taxon>Microchloropsis</taxon>
        <taxon>Microchloropsis salina</taxon>
    </lineage>
</organism>
<evidence type="ECO:0000256" key="6">
    <source>
        <dbReference type="ARBA" id="ARBA00022741"/>
    </source>
</evidence>
<evidence type="ECO:0000256" key="12">
    <source>
        <dbReference type="ARBA" id="ARBA00032632"/>
    </source>
</evidence>
<dbReference type="GO" id="GO:0005737">
    <property type="term" value="C:cytoplasm"/>
    <property type="evidence" value="ECO:0007669"/>
    <property type="project" value="TreeGrafter"/>
</dbReference>
<keyword evidence="10" id="KW-0315">Glutamine amidotransferase</keyword>
<dbReference type="EC" id="6.3.5.3" evidence="3"/>
<dbReference type="GO" id="GO:0005524">
    <property type="term" value="F:ATP binding"/>
    <property type="evidence" value="ECO:0007669"/>
    <property type="project" value="UniProtKB-KW"/>
</dbReference>
<evidence type="ECO:0000313" key="17">
    <source>
        <dbReference type="EMBL" id="TFJ82075.1"/>
    </source>
</evidence>
<dbReference type="Pfam" id="PF13507">
    <property type="entry name" value="GATase_5"/>
    <property type="match status" value="1"/>
</dbReference>
<evidence type="ECO:0000256" key="1">
    <source>
        <dbReference type="ARBA" id="ARBA00004920"/>
    </source>
</evidence>
<feature type="region of interest" description="Disordered" evidence="13">
    <location>
        <begin position="703"/>
        <end position="723"/>
    </location>
</feature>
<evidence type="ECO:0000256" key="11">
    <source>
        <dbReference type="ARBA" id="ARBA00029823"/>
    </source>
</evidence>
<keyword evidence="9" id="KW-0460">Magnesium</keyword>
<evidence type="ECO:0000313" key="18">
    <source>
        <dbReference type="Proteomes" id="UP000355283"/>
    </source>
</evidence>
<evidence type="ECO:0000259" key="15">
    <source>
        <dbReference type="Pfam" id="PF18072"/>
    </source>
</evidence>
<reference evidence="17 18" key="1">
    <citation type="submission" date="2019-01" db="EMBL/GenBank/DDBJ databases">
        <title>Nuclear Genome Assembly of the Microalgal Biofuel strain Nannochloropsis salina CCMP1776.</title>
        <authorList>
            <person name="Hovde B."/>
        </authorList>
    </citation>
    <scope>NUCLEOTIDE SEQUENCE [LARGE SCALE GENOMIC DNA]</scope>
    <source>
        <strain evidence="17 18">CCMP1776</strain>
    </source>
</reference>
<dbReference type="GO" id="GO:0004642">
    <property type="term" value="F:phosphoribosylformylglycinamidine synthase activity"/>
    <property type="evidence" value="ECO:0007669"/>
    <property type="project" value="UniProtKB-EC"/>
</dbReference>
<dbReference type="NCBIfam" id="TIGR01735">
    <property type="entry name" value="FGAM_synt"/>
    <property type="match status" value="1"/>
</dbReference>
<dbReference type="InterPro" id="IPR036921">
    <property type="entry name" value="PurM-like_N_sf"/>
</dbReference>
<dbReference type="PANTHER" id="PTHR10099">
    <property type="entry name" value="PHOSPHORIBOSYLFORMYLGLYCINAMIDINE SYNTHASE"/>
    <property type="match status" value="1"/>
</dbReference>
<dbReference type="Pfam" id="PF18072">
    <property type="entry name" value="FGAR-AT_linker"/>
    <property type="match status" value="1"/>
</dbReference>
<dbReference type="SUPFAM" id="SSF56042">
    <property type="entry name" value="PurM C-terminal domain-like"/>
    <property type="match status" value="2"/>
</dbReference>
<dbReference type="SUPFAM" id="SSF109736">
    <property type="entry name" value="FGAM synthase PurL, linker domain"/>
    <property type="match status" value="1"/>
</dbReference>
<evidence type="ECO:0000256" key="2">
    <source>
        <dbReference type="ARBA" id="ARBA00008608"/>
    </source>
</evidence>
<sequence length="1453" mass="156135">MTTSKSRRIPSINDKATSYIVPVEDDSPEVLVRRILTVSPPVSGPREAILLRRLQALDPAVTDVQVQEFYLIGVLHRKTETLDLTESVIEGISTVLREAAAPGKKASDEPVSGTSASHHSQFRAYTPRPSFQSVWSSNVRAILKGRGSFADFFENNEGSLQDLEAGRWYRISSRSEALLPQAEALLHDHMTETLFIMPQSAAWGDTGKTWTLPTVDAVPAVARGESATRTLSLRVEGARALQDVSDKYGMGLGPWEKTFLTDLFVSKIGRDPTEIEIFDVVQSLSEHCRHWTFDGQLVVNGEVVPKSLMQMVKEPWQRLQEQTHATGKAKDNSLVAFSDNSSVIKGPRVRDFQPARPDRPSPYACVEGVRHLSLTAETHNFPCSIAPFPGAQTGVGGRIRDILATGRGGYTLAGLAGYAVGDLSPGSAEDRTTRVQNRHRRPPHVAPALDILLRASDGASDYANKYGEPLVAGFARAMPAWRGAEFLKPIMFSAGLGKVPAEALLKRSPSVGMAVVKLGGPAYRVGLGGGAASSKVGGDPELDLQAVQRGDPEMGNKVGRVVRACVEMQHASNSLVLESVHDQGAGGNANVLKELVAPAGADVFLDRIERGDSSLTPLEVWGAEYQESQGLLVNGSQALAALNRICRRESAPMAVVGHVTGNGAIRVFESEEQSGNGQAVQALVDLPLEPLLSHRPKRVIQATRERTRAQSSNADVEAGEGIGGRRFREGDKTALRDTLYKVLNVVSVGSKAFLTNKVDRSVTGLVAAQPCVGPLHLPVGDVGVTALSFWGVDGVATALGECPGIGIAGGNEGISAMVRMAVGEALTNLVSAPLTGWADIKLQANWMWPGREGASAGQLYDGVEALREVLLELGLALDGGKDSLSMATLCEDGIRVPSPATVVVTAYAPCCDVCRVLTPDVKVPSECDGQEGVLLFLDVSGSGPRPKELGGSAWAEMKRIDGDQRTPDMRDPALLRRAFEAVQGLSKEGKIQACHDVSSGGLVTTVLEMAISGDAGARLVLPAGDPHDPLLSSQRFTEASLFSEELGLVLELKGQDLALVQNDLQDQGIPYSTIGFSTPERKVEIRGANGRILLSEATEALHAKWCAMSLQLERLQASPACIEAEEAVLPSLRRPVWAIPPSLTTARPSPPTPNRTRLRVGVLREQGSNGDREMAAALQSAGFQVWDLTVADLLQGHVDLGSFHGLAFVGGFSYGDALGSARGWRSVLLGNPRVEAQLRHFFARPETWSLGLCNGCQLLVALGIVPDLALEDRPNPINCEKPLVWLGENDSGRFESRFVTVKVGPSPAVLLKGLEGLVMGVWSAHAEGKMHFSDEALMNQILDRGLAPVRYTDPWDRSGERGGTEQYPFNPNGSPRGVAALCSADGRHLAMMPHPERSWLRWQMPWMAQAGHDSAKSPSGKVNAGHEEVYTPWFRLFQNAFHFSVKMFGNDVS</sequence>
<proteinExistence type="inferred from homology"/>
<comment type="caution">
    <text evidence="17">The sequence shown here is derived from an EMBL/GenBank/DDBJ whole genome shotgun (WGS) entry which is preliminary data.</text>
</comment>
<dbReference type="InterPro" id="IPR036604">
    <property type="entry name" value="PurS-like_sf"/>
</dbReference>
<keyword evidence="4" id="KW-0436">Ligase</keyword>
<evidence type="ECO:0000256" key="13">
    <source>
        <dbReference type="SAM" id="MobiDB-lite"/>
    </source>
</evidence>
<dbReference type="OrthoDB" id="6666987at2759"/>
<dbReference type="EMBL" id="SDOX01000121">
    <property type="protein sequence ID" value="TFJ82075.1"/>
    <property type="molecule type" value="Genomic_DNA"/>
</dbReference>
<evidence type="ECO:0000256" key="7">
    <source>
        <dbReference type="ARBA" id="ARBA00022755"/>
    </source>
</evidence>
<dbReference type="Gene3D" id="1.10.8.750">
    <property type="entry name" value="Phosphoribosylformylglycinamidine synthase, linker domain"/>
    <property type="match status" value="1"/>
</dbReference>
<name>A0A4D9CX92_9STRA</name>
<feature type="compositionally biased region" description="Basic and acidic residues" evidence="13">
    <location>
        <begin position="1353"/>
        <end position="1363"/>
    </location>
</feature>
<dbReference type="SUPFAM" id="SSF52317">
    <property type="entry name" value="Class I glutamine amidotransferase-like"/>
    <property type="match status" value="1"/>
</dbReference>
<keyword evidence="5" id="KW-0479">Metal-binding</keyword>
<feature type="domain" description="PurM-like C-terminal" evidence="14">
    <location>
        <begin position="944"/>
        <end position="1085"/>
    </location>
</feature>
<accession>A0A4D9CX92</accession>
<evidence type="ECO:0000256" key="5">
    <source>
        <dbReference type="ARBA" id="ARBA00022723"/>
    </source>
</evidence>
<dbReference type="Pfam" id="PF22689">
    <property type="entry name" value="FGAR-AT_PurM_N-like"/>
    <property type="match status" value="1"/>
</dbReference>
<evidence type="ECO:0000256" key="8">
    <source>
        <dbReference type="ARBA" id="ARBA00022840"/>
    </source>
</evidence>
<dbReference type="InterPro" id="IPR029062">
    <property type="entry name" value="Class_I_gatase-like"/>
</dbReference>
<dbReference type="InterPro" id="IPR036676">
    <property type="entry name" value="PurM-like_C_sf"/>
</dbReference>
<dbReference type="CDD" id="cd01740">
    <property type="entry name" value="GATase1_FGAR_AT"/>
    <property type="match status" value="1"/>
</dbReference>
<dbReference type="GO" id="GO:0006189">
    <property type="term" value="P:'de novo' IMP biosynthetic process"/>
    <property type="evidence" value="ECO:0007669"/>
    <property type="project" value="UniProtKB-UniPathway"/>
</dbReference>
<dbReference type="Proteomes" id="UP000355283">
    <property type="component" value="Unassembled WGS sequence"/>
</dbReference>
<protein>
    <recommendedName>
        <fullName evidence="3">phosphoribosylformylglycinamidine synthase</fullName>
        <ecNumber evidence="3">6.3.5.3</ecNumber>
    </recommendedName>
    <alternativeName>
        <fullName evidence="12">Formylglycinamide ribonucleotide amidotransferase</fullName>
    </alternativeName>
    <alternativeName>
        <fullName evidence="11">Formylglycinamide ribotide amidotransferase</fullName>
    </alternativeName>
</protein>
<keyword evidence="7" id="KW-0658">Purine biosynthesis</keyword>
<dbReference type="InterPro" id="IPR041609">
    <property type="entry name" value="PurL_linker"/>
</dbReference>